<reference evidence="1 2" key="1">
    <citation type="submission" date="2013-08" db="EMBL/GenBank/DDBJ databases">
        <authorList>
            <person name="Weinstock G."/>
            <person name="Sodergren E."/>
            <person name="Wylie T."/>
            <person name="Fulton L."/>
            <person name="Fulton R."/>
            <person name="Fronick C."/>
            <person name="O'Laughlin M."/>
            <person name="Godfrey J."/>
            <person name="Miner T."/>
            <person name="Herter B."/>
            <person name="Appelbaum E."/>
            <person name="Cordes M."/>
            <person name="Lek S."/>
            <person name="Wollam A."/>
            <person name="Pepin K.H."/>
            <person name="Palsikar V.B."/>
            <person name="Mitreva M."/>
            <person name="Wilson R.K."/>
        </authorList>
    </citation>
    <scope>NUCLEOTIDE SEQUENCE [LARGE SCALE GENOMIC DNA]</scope>
    <source>
        <strain evidence="1 2">F0530</strain>
    </source>
</reference>
<proteinExistence type="predicted"/>
<organism evidence="1 2">
    <name type="scientific">Actinomyces graevenitzii F0530</name>
    <dbReference type="NCBI Taxonomy" id="1321817"/>
    <lineage>
        <taxon>Bacteria</taxon>
        <taxon>Bacillati</taxon>
        <taxon>Actinomycetota</taxon>
        <taxon>Actinomycetes</taxon>
        <taxon>Actinomycetales</taxon>
        <taxon>Actinomycetaceae</taxon>
        <taxon>Actinomyces</taxon>
    </lineage>
</organism>
<accession>U1RG50</accession>
<dbReference type="AlphaFoldDB" id="U1RG50"/>
<dbReference type="Proteomes" id="UP000016481">
    <property type="component" value="Unassembled WGS sequence"/>
</dbReference>
<evidence type="ECO:0000313" key="1">
    <source>
        <dbReference type="EMBL" id="ERH17462.1"/>
    </source>
</evidence>
<dbReference type="HOGENOM" id="CLU_2679344_0_0_11"/>
<dbReference type="EMBL" id="AWSC01000017">
    <property type="protein sequence ID" value="ERH17462.1"/>
    <property type="molecule type" value="Genomic_DNA"/>
</dbReference>
<name>U1RG50_9ACTO</name>
<comment type="caution">
    <text evidence="1">The sequence shown here is derived from an EMBL/GenBank/DDBJ whole genome shotgun (WGS) entry which is preliminary data.</text>
</comment>
<evidence type="ECO:0000313" key="2">
    <source>
        <dbReference type="Proteomes" id="UP000016481"/>
    </source>
</evidence>
<protein>
    <submittedName>
        <fullName evidence="1">Uncharacterized protein</fullName>
    </submittedName>
</protein>
<gene>
    <name evidence="1" type="ORF">HMPREF1978_00508</name>
</gene>
<sequence>MTDFVVLVHSDISARGLDDVAVAIVSLVVEHVSYVYFAQLASLVGGAQHTLHVTLAGNLAPPPPPPHKQRHPAR</sequence>